<accession>A0AAV5J4R9</accession>
<keyword evidence="3" id="KW-1185">Reference proteome</keyword>
<evidence type="ECO:0000259" key="1">
    <source>
        <dbReference type="Pfam" id="PF03478"/>
    </source>
</evidence>
<gene>
    <name evidence="2" type="ORF">SLEP1_g17913</name>
</gene>
<reference evidence="2 3" key="1">
    <citation type="journal article" date="2021" name="Commun. Biol.">
        <title>The genome of Shorea leprosula (Dipterocarpaceae) highlights the ecological relevance of drought in aseasonal tropical rainforests.</title>
        <authorList>
            <person name="Ng K.K.S."/>
            <person name="Kobayashi M.J."/>
            <person name="Fawcett J.A."/>
            <person name="Hatakeyama M."/>
            <person name="Paape T."/>
            <person name="Ng C.H."/>
            <person name="Ang C.C."/>
            <person name="Tnah L.H."/>
            <person name="Lee C.T."/>
            <person name="Nishiyama T."/>
            <person name="Sese J."/>
            <person name="O'Brien M.J."/>
            <person name="Copetti D."/>
            <person name="Mohd Noor M.I."/>
            <person name="Ong R.C."/>
            <person name="Putra M."/>
            <person name="Sireger I.Z."/>
            <person name="Indrioko S."/>
            <person name="Kosugi Y."/>
            <person name="Izuno A."/>
            <person name="Isagi Y."/>
            <person name="Lee S.L."/>
            <person name="Shimizu K.K."/>
        </authorList>
    </citation>
    <scope>NUCLEOTIDE SEQUENCE [LARGE SCALE GENOMIC DNA]</scope>
    <source>
        <strain evidence="2">214</strain>
    </source>
</reference>
<dbReference type="InterPro" id="IPR005174">
    <property type="entry name" value="KIB1-4_b-propeller"/>
</dbReference>
<comment type="caution">
    <text evidence="2">The sequence shown here is derived from an EMBL/GenBank/DDBJ whole genome shotgun (WGS) entry which is preliminary data.</text>
</comment>
<proteinExistence type="predicted"/>
<dbReference type="EMBL" id="BPVZ01000024">
    <property type="protein sequence ID" value="GKV05967.1"/>
    <property type="molecule type" value="Genomic_DNA"/>
</dbReference>
<dbReference type="Proteomes" id="UP001054252">
    <property type="component" value="Unassembled WGS sequence"/>
</dbReference>
<dbReference type="Pfam" id="PF03478">
    <property type="entry name" value="Beta-prop_KIB1-4"/>
    <property type="match status" value="1"/>
</dbReference>
<evidence type="ECO:0000313" key="2">
    <source>
        <dbReference type="EMBL" id="GKV05967.1"/>
    </source>
</evidence>
<dbReference type="AlphaFoldDB" id="A0AAV5J4R9"/>
<evidence type="ECO:0000313" key="3">
    <source>
        <dbReference type="Proteomes" id="UP001054252"/>
    </source>
</evidence>
<feature type="domain" description="KIB1-4 beta-propeller" evidence="1">
    <location>
        <begin position="157"/>
        <end position="288"/>
    </location>
</feature>
<protein>
    <recommendedName>
        <fullName evidence="1">KIB1-4 beta-propeller domain-containing protein</fullName>
    </recommendedName>
</protein>
<sequence>MWCTTRVPSNLKSVQMGSHVCCWFGLLGSWHSPSAAMTIHGKVRQKVQITPSTQSLVANHPLNPLHAQITPSTHLRWQITPFINIGTILPLSFNSSLISPSSVDVVEYHRPRSHLQAGSPRGLCLLAICLSITLFTLSRTQIQRSISIASAGESNSATVKLPPEKRFRRPEIYWMSSKKSEFMRVITSTIPTDPLCKVLAIHLGKHGHSFSFCRTGDHAWIRINNFVGWCSDAIFYKGDFYAIDFYDYIWVIQPTVNNFQKAVKLSVEPVKEGCQCYYLVEVKGDLLMGVKGDLDGGEETMFT</sequence>
<organism evidence="2 3">
    <name type="scientific">Rubroshorea leprosula</name>
    <dbReference type="NCBI Taxonomy" id="152421"/>
    <lineage>
        <taxon>Eukaryota</taxon>
        <taxon>Viridiplantae</taxon>
        <taxon>Streptophyta</taxon>
        <taxon>Embryophyta</taxon>
        <taxon>Tracheophyta</taxon>
        <taxon>Spermatophyta</taxon>
        <taxon>Magnoliopsida</taxon>
        <taxon>eudicotyledons</taxon>
        <taxon>Gunneridae</taxon>
        <taxon>Pentapetalae</taxon>
        <taxon>rosids</taxon>
        <taxon>malvids</taxon>
        <taxon>Malvales</taxon>
        <taxon>Dipterocarpaceae</taxon>
        <taxon>Rubroshorea</taxon>
    </lineage>
</organism>
<name>A0AAV5J4R9_9ROSI</name>